<evidence type="ECO:0000313" key="3">
    <source>
        <dbReference type="EMBL" id="VIO55007.1"/>
    </source>
</evidence>
<feature type="compositionally biased region" description="Basic residues" evidence="1">
    <location>
        <begin position="59"/>
        <end position="68"/>
    </location>
</feature>
<evidence type="ECO:0000256" key="1">
    <source>
        <dbReference type="SAM" id="MobiDB-lite"/>
    </source>
</evidence>
<proteinExistence type="predicted"/>
<feature type="compositionally biased region" description="Basic and acidic residues" evidence="1">
    <location>
        <begin position="69"/>
        <end position="99"/>
    </location>
</feature>
<name>A0A2H3GLJ6_GIBZA</name>
<dbReference type="EMBL" id="CAAKMV010000111">
    <property type="protein sequence ID" value="VIO55007.1"/>
    <property type="molecule type" value="Genomic_DNA"/>
</dbReference>
<evidence type="ECO:0000313" key="2">
    <source>
        <dbReference type="EMBL" id="CAG2008532.1"/>
    </source>
</evidence>
<evidence type="ECO:0000313" key="4">
    <source>
        <dbReference type="Proteomes" id="UP000746612"/>
    </source>
</evidence>
<protein>
    <submittedName>
        <fullName evidence="2">Uncharacterized protein</fullName>
    </submittedName>
</protein>
<accession>A0A2H3GLJ6</accession>
<dbReference type="AlphaFoldDB" id="A0A2H3GLJ6"/>
<dbReference type="Proteomes" id="UP000746612">
    <property type="component" value="Unassembled WGS sequence"/>
</dbReference>
<feature type="compositionally biased region" description="Basic and acidic residues" evidence="1">
    <location>
        <begin position="14"/>
        <end position="28"/>
    </location>
</feature>
<feature type="region of interest" description="Disordered" evidence="1">
    <location>
        <begin position="59"/>
        <end position="99"/>
    </location>
</feature>
<reference evidence="3" key="1">
    <citation type="submission" date="2019-04" db="EMBL/GenBank/DDBJ databases">
        <authorList>
            <person name="Melise S."/>
            <person name="Noan J."/>
            <person name="Okalmin O."/>
        </authorList>
    </citation>
    <scope>NUCLEOTIDE SEQUENCE</scope>
    <source>
        <strain evidence="3">FN9</strain>
    </source>
</reference>
<dbReference type="EMBL" id="CAJPIJ010000190">
    <property type="protein sequence ID" value="CAG2008532.1"/>
    <property type="molecule type" value="Genomic_DNA"/>
</dbReference>
<dbReference type="OrthoDB" id="5052993at2759"/>
<reference evidence="2" key="2">
    <citation type="submission" date="2021-03" db="EMBL/GenBank/DDBJ databases">
        <authorList>
            <person name="Alouane T."/>
            <person name="Langin T."/>
            <person name="Bonhomme L."/>
        </authorList>
    </citation>
    <scope>NUCLEOTIDE SEQUENCE</scope>
    <source>
        <strain evidence="2">MDC_Fg202</strain>
    </source>
</reference>
<feature type="region of interest" description="Disordered" evidence="1">
    <location>
        <begin position="1"/>
        <end position="31"/>
    </location>
</feature>
<organism evidence="2 4">
    <name type="scientific">Gibberella zeae</name>
    <name type="common">Wheat head blight fungus</name>
    <name type="synonym">Fusarium graminearum</name>
    <dbReference type="NCBI Taxonomy" id="5518"/>
    <lineage>
        <taxon>Eukaryota</taxon>
        <taxon>Fungi</taxon>
        <taxon>Dikarya</taxon>
        <taxon>Ascomycota</taxon>
        <taxon>Pezizomycotina</taxon>
        <taxon>Sordariomycetes</taxon>
        <taxon>Hypocreomycetidae</taxon>
        <taxon>Hypocreales</taxon>
        <taxon>Nectriaceae</taxon>
        <taxon>Fusarium</taxon>
    </lineage>
</organism>
<sequence>MTNFRPHPLPFTSKDPRMQDPKGEHVDGGDTNLNHFSEAVFSCPVVVATEPAYALARQIKKMRQKRADKKAEEEKRSTGNAEKEKWHGDDKKEHGNLEP</sequence>
<gene>
    <name evidence="3" type="ORF">FUG_LOCUS145194</name>
    <name evidence="2" type="ORF">MDCFG202_LOCUS570381</name>
</gene>